<keyword evidence="1" id="KW-0234">DNA repair</keyword>
<organism evidence="3 4">
    <name type="scientific">Mycena metata</name>
    <dbReference type="NCBI Taxonomy" id="1033252"/>
    <lineage>
        <taxon>Eukaryota</taxon>
        <taxon>Fungi</taxon>
        <taxon>Dikarya</taxon>
        <taxon>Basidiomycota</taxon>
        <taxon>Agaricomycotina</taxon>
        <taxon>Agaricomycetes</taxon>
        <taxon>Agaricomycetidae</taxon>
        <taxon>Agaricales</taxon>
        <taxon>Marasmiineae</taxon>
        <taxon>Mycenaceae</taxon>
        <taxon>Mycena</taxon>
    </lineage>
</organism>
<dbReference type="GO" id="GO:0000723">
    <property type="term" value="P:telomere maintenance"/>
    <property type="evidence" value="ECO:0007669"/>
    <property type="project" value="InterPro"/>
</dbReference>
<dbReference type="EMBL" id="JARKIB010000576">
    <property type="protein sequence ID" value="KAJ7699160.1"/>
    <property type="molecule type" value="Genomic_DNA"/>
</dbReference>
<dbReference type="GO" id="GO:0016787">
    <property type="term" value="F:hydrolase activity"/>
    <property type="evidence" value="ECO:0007669"/>
    <property type="project" value="UniProtKB-KW"/>
</dbReference>
<feature type="non-terminal residue" evidence="3">
    <location>
        <position position="129"/>
    </location>
</feature>
<gene>
    <name evidence="3" type="ORF">B0H16DRAFT_1644141</name>
</gene>
<dbReference type="Pfam" id="PF05970">
    <property type="entry name" value="PIF1"/>
    <property type="match status" value="1"/>
</dbReference>
<keyword evidence="1" id="KW-0547">Nucleotide-binding</keyword>
<dbReference type="AlphaFoldDB" id="A0AAD7DT66"/>
<feature type="domain" description="DNA helicase Pif1-like DEAD-box helicase" evidence="2">
    <location>
        <begin position="13"/>
        <end position="83"/>
    </location>
</feature>
<protein>
    <recommendedName>
        <fullName evidence="1">ATP-dependent DNA helicase</fullName>
        <ecNumber evidence="1">5.6.2.3</ecNumber>
    </recommendedName>
</protein>
<dbReference type="GO" id="GO:0006281">
    <property type="term" value="P:DNA repair"/>
    <property type="evidence" value="ECO:0007669"/>
    <property type="project" value="UniProtKB-KW"/>
</dbReference>
<accession>A0AAD7DT66</accession>
<evidence type="ECO:0000313" key="4">
    <source>
        <dbReference type="Proteomes" id="UP001215598"/>
    </source>
</evidence>
<evidence type="ECO:0000256" key="1">
    <source>
        <dbReference type="RuleBase" id="RU363044"/>
    </source>
</evidence>
<keyword evidence="1" id="KW-0233">DNA recombination</keyword>
<comment type="caution">
    <text evidence="3">The sequence shown here is derived from an EMBL/GenBank/DDBJ whole genome shotgun (WGS) entry which is preliminary data.</text>
</comment>
<keyword evidence="1" id="KW-0227">DNA damage</keyword>
<proteinExistence type="inferred from homology"/>
<dbReference type="InterPro" id="IPR010285">
    <property type="entry name" value="DNA_helicase_pif1-like_DEAD"/>
</dbReference>
<name>A0AAD7DT66_9AGAR</name>
<comment type="cofactor">
    <cofactor evidence="1">
        <name>Mg(2+)</name>
        <dbReference type="ChEBI" id="CHEBI:18420"/>
    </cofactor>
</comment>
<keyword evidence="4" id="KW-1185">Reference proteome</keyword>
<dbReference type="EC" id="5.6.2.3" evidence="1"/>
<evidence type="ECO:0000313" key="3">
    <source>
        <dbReference type="EMBL" id="KAJ7699160.1"/>
    </source>
</evidence>
<dbReference type="GO" id="GO:0043139">
    <property type="term" value="F:5'-3' DNA helicase activity"/>
    <property type="evidence" value="ECO:0007669"/>
    <property type="project" value="UniProtKB-EC"/>
</dbReference>
<dbReference type="GO" id="GO:0005524">
    <property type="term" value="F:ATP binding"/>
    <property type="evidence" value="ECO:0007669"/>
    <property type="project" value="UniProtKB-KW"/>
</dbReference>
<comment type="catalytic activity">
    <reaction evidence="1">
        <text>ATP + H2O = ADP + phosphate + H(+)</text>
        <dbReference type="Rhea" id="RHEA:13065"/>
        <dbReference type="ChEBI" id="CHEBI:15377"/>
        <dbReference type="ChEBI" id="CHEBI:15378"/>
        <dbReference type="ChEBI" id="CHEBI:30616"/>
        <dbReference type="ChEBI" id="CHEBI:43474"/>
        <dbReference type="ChEBI" id="CHEBI:456216"/>
        <dbReference type="EC" id="5.6.2.3"/>
    </reaction>
</comment>
<keyword evidence="1" id="KW-0378">Hydrolase</keyword>
<keyword evidence="1" id="KW-0347">Helicase</keyword>
<comment type="similarity">
    <text evidence="1">Belongs to the helicase family.</text>
</comment>
<keyword evidence="1" id="KW-0067">ATP-binding</keyword>
<reference evidence="3" key="1">
    <citation type="submission" date="2023-03" db="EMBL/GenBank/DDBJ databases">
        <title>Massive genome expansion in bonnet fungi (Mycena s.s.) driven by repeated elements and novel gene families across ecological guilds.</title>
        <authorList>
            <consortium name="Lawrence Berkeley National Laboratory"/>
            <person name="Harder C.B."/>
            <person name="Miyauchi S."/>
            <person name="Viragh M."/>
            <person name="Kuo A."/>
            <person name="Thoen E."/>
            <person name="Andreopoulos B."/>
            <person name="Lu D."/>
            <person name="Skrede I."/>
            <person name="Drula E."/>
            <person name="Henrissat B."/>
            <person name="Morin E."/>
            <person name="Kohler A."/>
            <person name="Barry K."/>
            <person name="LaButti K."/>
            <person name="Morin E."/>
            <person name="Salamov A."/>
            <person name="Lipzen A."/>
            <person name="Mereny Z."/>
            <person name="Hegedus B."/>
            <person name="Baldrian P."/>
            <person name="Stursova M."/>
            <person name="Weitz H."/>
            <person name="Taylor A."/>
            <person name="Grigoriev I.V."/>
            <person name="Nagy L.G."/>
            <person name="Martin F."/>
            <person name="Kauserud H."/>
        </authorList>
    </citation>
    <scope>NUCLEOTIDE SEQUENCE</scope>
    <source>
        <strain evidence="3">CBHHK182m</strain>
    </source>
</reference>
<dbReference type="Proteomes" id="UP001215598">
    <property type="component" value="Unassembled WGS sequence"/>
</dbReference>
<dbReference type="GO" id="GO:0006310">
    <property type="term" value="P:DNA recombination"/>
    <property type="evidence" value="ECO:0007669"/>
    <property type="project" value="UniProtKB-KW"/>
</dbReference>
<evidence type="ECO:0000259" key="2">
    <source>
        <dbReference type="Pfam" id="PF05970"/>
    </source>
</evidence>
<sequence>MSSTKLEVCTSRHFDCADRLMRLLTGCARIWGGLYTKADLFQVAPVVRFGGRTAICNASLHTQAAWDHFEILELKTSMRQRQDPEFASFLDGDDHQHDSVDLSALQHRNSVQDLVNFVFPPEIVTEPGK</sequence>